<dbReference type="Proteomes" id="UP000234503">
    <property type="component" value="Unassembled WGS sequence"/>
</dbReference>
<proteinExistence type="predicted"/>
<dbReference type="OrthoDB" id="3174863at2"/>
<name>A0A2N5E387_9GAMM</name>
<organism evidence="2 3">
    <name type="scientific">Chimaeribacter coloradensis</name>
    <dbReference type="NCBI Taxonomy" id="2060068"/>
    <lineage>
        <taxon>Bacteria</taxon>
        <taxon>Pseudomonadati</taxon>
        <taxon>Pseudomonadota</taxon>
        <taxon>Gammaproteobacteria</taxon>
        <taxon>Enterobacterales</taxon>
        <taxon>Yersiniaceae</taxon>
        <taxon>Chimaeribacter</taxon>
    </lineage>
</organism>
<reference evidence="2 3" key="1">
    <citation type="submission" date="2017-12" db="EMBL/GenBank/DDBJ databases">
        <title>Characterization of six clinical isolates of Enterochimera gen. nov., a novel genus of the Yersiniaciae family and the three species Enterochimera arupensis sp. nov., Enterochimera coloradensis sp. nov, and Enterochimera californica sp. nov.</title>
        <authorList>
            <person name="Rossi A."/>
            <person name="Fisher M."/>
        </authorList>
    </citation>
    <scope>NUCLEOTIDE SEQUENCE [LARGE SCALE GENOMIC DNA]</scope>
    <source>
        <strain evidence="3">2016-Iso4</strain>
    </source>
</reference>
<dbReference type="InterPro" id="IPR026269">
    <property type="entry name" value="DmsD-type"/>
</dbReference>
<dbReference type="InterPro" id="IPR050289">
    <property type="entry name" value="TorD/DmsD_chaperones"/>
</dbReference>
<dbReference type="InterPro" id="IPR036411">
    <property type="entry name" value="TorD-like_sf"/>
</dbReference>
<dbReference type="Pfam" id="PF02613">
    <property type="entry name" value="Nitrate_red_del"/>
    <property type="match status" value="1"/>
</dbReference>
<dbReference type="InterPro" id="IPR020945">
    <property type="entry name" value="DMSO/NO3_reduct_chaperone"/>
</dbReference>
<evidence type="ECO:0000256" key="1">
    <source>
        <dbReference type="ARBA" id="ARBA00023186"/>
    </source>
</evidence>
<dbReference type="Gene3D" id="1.10.3480.10">
    <property type="entry name" value="TorD-like"/>
    <property type="match status" value="1"/>
</dbReference>
<accession>A0A2N5E387</accession>
<dbReference type="PIRSF" id="PIRSF004690">
    <property type="entry name" value="DmsD"/>
    <property type="match status" value="1"/>
</dbReference>
<evidence type="ECO:0000313" key="3">
    <source>
        <dbReference type="Proteomes" id="UP000234503"/>
    </source>
</evidence>
<keyword evidence="1" id="KW-0143">Chaperone</keyword>
<dbReference type="EMBL" id="PJZH01000009">
    <property type="protein sequence ID" value="PLR35151.1"/>
    <property type="molecule type" value="Genomic_DNA"/>
</dbReference>
<gene>
    <name evidence="2" type="ORF">CYR32_10800</name>
</gene>
<protein>
    <submittedName>
        <fullName evidence="2">DmsD</fullName>
    </submittedName>
</protein>
<comment type="caution">
    <text evidence="2">The sequence shown here is derived from an EMBL/GenBank/DDBJ whole genome shotgun (WGS) entry which is preliminary data.</text>
</comment>
<evidence type="ECO:0000313" key="2">
    <source>
        <dbReference type="EMBL" id="PLR35151.1"/>
    </source>
</evidence>
<dbReference type="PANTHER" id="PTHR34227:SF13">
    <property type="entry name" value="TAT PROOFREADING CHAPERONE DMSD-RELATED"/>
    <property type="match status" value="1"/>
</dbReference>
<dbReference type="PANTHER" id="PTHR34227">
    <property type="entry name" value="CHAPERONE PROTEIN YCDY"/>
    <property type="match status" value="1"/>
</dbReference>
<keyword evidence="3" id="KW-1185">Reference proteome</keyword>
<sequence length="200" mass="21736">MRCLMTPDFLILSRQVNLLGCGFRFPPASPETESVLAFFALPAWAESWPGVAAADLAPLVPQLRSPDRGAITMAWQRLFAGPGAYPAPPWGSIYLDPDQVLRGGSTVALSRFLQREGLHLHTDSPEPPDHLGLMLFQAAVLAEENRQAALAELLDVHLLSWLPLFVRRLSQGESGGFYPALAELTLMTVQNAVAALKKPA</sequence>
<dbReference type="AlphaFoldDB" id="A0A2N5E387"/>
<dbReference type="SUPFAM" id="SSF89155">
    <property type="entry name" value="TorD-like"/>
    <property type="match status" value="1"/>
</dbReference>